<evidence type="ECO:0000256" key="1">
    <source>
        <dbReference type="ARBA" id="ARBA00004442"/>
    </source>
</evidence>
<name>A0A375E5N6_9BURK</name>
<feature type="signal peptide" evidence="6">
    <location>
        <begin position="1"/>
        <end position="44"/>
    </location>
</feature>
<feature type="compositionally biased region" description="Basic and acidic residues" evidence="5">
    <location>
        <begin position="276"/>
        <end position="294"/>
    </location>
</feature>
<dbReference type="Pfam" id="PF00691">
    <property type="entry name" value="OmpA"/>
    <property type="match status" value="1"/>
</dbReference>
<dbReference type="InterPro" id="IPR006664">
    <property type="entry name" value="OMP_bac"/>
</dbReference>
<dbReference type="Gene3D" id="3.30.1330.60">
    <property type="entry name" value="OmpA-like domain"/>
    <property type="match status" value="1"/>
</dbReference>
<dbReference type="PANTHER" id="PTHR30329">
    <property type="entry name" value="STATOR ELEMENT OF FLAGELLAR MOTOR COMPLEX"/>
    <property type="match status" value="1"/>
</dbReference>
<keyword evidence="6" id="KW-0732">Signal</keyword>
<keyword evidence="2 4" id="KW-0472">Membrane</keyword>
<dbReference type="PROSITE" id="PS51123">
    <property type="entry name" value="OMPA_2"/>
    <property type="match status" value="1"/>
</dbReference>
<reference evidence="8" key="1">
    <citation type="submission" date="2018-01" db="EMBL/GenBank/DDBJ databases">
        <authorList>
            <person name="Clerissi C."/>
        </authorList>
    </citation>
    <scope>NUCLEOTIDE SEQUENCE</scope>
    <source>
        <strain evidence="8">Cupriavidus taiwanensis STM 8556</strain>
    </source>
</reference>
<organism evidence="8">
    <name type="scientific">Cupriavidus taiwanensis</name>
    <dbReference type="NCBI Taxonomy" id="164546"/>
    <lineage>
        <taxon>Bacteria</taxon>
        <taxon>Pseudomonadati</taxon>
        <taxon>Pseudomonadota</taxon>
        <taxon>Betaproteobacteria</taxon>
        <taxon>Burkholderiales</taxon>
        <taxon>Burkholderiaceae</taxon>
        <taxon>Cupriavidus</taxon>
    </lineage>
</organism>
<accession>A0A375E5N6</accession>
<dbReference type="Proteomes" id="UP000256952">
    <property type="component" value="Chromosome CBM2613_b"/>
</dbReference>
<feature type="domain" description="OmpA-like" evidence="7">
    <location>
        <begin position="179"/>
        <end position="294"/>
    </location>
</feature>
<comment type="subcellular location">
    <subcellularLocation>
        <location evidence="1">Cell outer membrane</location>
    </subcellularLocation>
</comment>
<evidence type="ECO:0000313" key="8">
    <source>
        <dbReference type="EMBL" id="SOZ68000.1"/>
    </source>
</evidence>
<dbReference type="InterPro" id="IPR050330">
    <property type="entry name" value="Bact_OuterMem_StrucFunc"/>
</dbReference>
<sequence>MSMGFDAVRNRAADFKAASIAVKARMPALAAGLLAALTMLPGHAAPGDPGTTGIAAPAAAAAAASGRVVAGGAVPDEATKASVLARLRELYGSANVVDQIEVGNVVSPPNWSANVQKILSPQIKQVSRGQLSIDGTQVSVHGDVRNEAQRQQIASDMATGLGQTYTVKNGLRVPASEQNLLDQTLANRIIEFETGAATLTPKGRAILDEMAAVLPRLSGRKIEIVGHTDNSGSRALNLTLSQARAETVKNYLIGKGGEPGMLTAVGVGPDQPVAPNDKEEGRAKNRRIEFRAGQ</sequence>
<dbReference type="CDD" id="cd07185">
    <property type="entry name" value="OmpA_C-like"/>
    <property type="match status" value="1"/>
</dbReference>
<protein>
    <submittedName>
        <fullName evidence="8">Outer membrane protein OmpA/MotB domain</fullName>
    </submittedName>
</protein>
<keyword evidence="3" id="KW-0998">Cell outer membrane</keyword>
<dbReference type="SUPFAM" id="SSF103088">
    <property type="entry name" value="OmpA-like"/>
    <property type="match status" value="1"/>
</dbReference>
<dbReference type="PANTHER" id="PTHR30329:SF21">
    <property type="entry name" value="LIPOPROTEIN YIAD-RELATED"/>
    <property type="match status" value="1"/>
</dbReference>
<evidence type="ECO:0000256" key="3">
    <source>
        <dbReference type="ARBA" id="ARBA00023237"/>
    </source>
</evidence>
<evidence type="ECO:0000256" key="4">
    <source>
        <dbReference type="PROSITE-ProRule" id="PRU00473"/>
    </source>
</evidence>
<dbReference type="GO" id="GO:0009279">
    <property type="term" value="C:cell outer membrane"/>
    <property type="evidence" value="ECO:0007669"/>
    <property type="project" value="UniProtKB-SubCell"/>
</dbReference>
<evidence type="ECO:0000256" key="2">
    <source>
        <dbReference type="ARBA" id="ARBA00023136"/>
    </source>
</evidence>
<gene>
    <name evidence="8" type="ORF">CBM2613_B110129</name>
</gene>
<dbReference type="AlphaFoldDB" id="A0A375E5N6"/>
<feature type="region of interest" description="Disordered" evidence="5">
    <location>
        <begin position="268"/>
        <end position="294"/>
    </location>
</feature>
<dbReference type="PRINTS" id="PR01021">
    <property type="entry name" value="OMPADOMAIN"/>
</dbReference>
<proteinExistence type="predicted"/>
<feature type="chain" id="PRO_5016581206" evidence="6">
    <location>
        <begin position="45"/>
        <end position="294"/>
    </location>
</feature>
<evidence type="ECO:0000256" key="5">
    <source>
        <dbReference type="SAM" id="MobiDB-lite"/>
    </source>
</evidence>
<dbReference type="InterPro" id="IPR006665">
    <property type="entry name" value="OmpA-like"/>
</dbReference>
<dbReference type="Gene3D" id="3.40.1520.20">
    <property type="match status" value="1"/>
</dbReference>
<evidence type="ECO:0000259" key="7">
    <source>
        <dbReference type="PROSITE" id="PS51123"/>
    </source>
</evidence>
<comment type="caution">
    <text evidence="8">The sequence shown here is derived from an EMBL/GenBank/DDBJ whole genome shotgun (WGS) entry which is preliminary data.</text>
</comment>
<evidence type="ECO:0000256" key="6">
    <source>
        <dbReference type="SAM" id="SignalP"/>
    </source>
</evidence>
<dbReference type="EMBL" id="OFTH01000036">
    <property type="protein sequence ID" value="SOZ68000.1"/>
    <property type="molecule type" value="Genomic_DNA"/>
</dbReference>
<dbReference type="InterPro" id="IPR036737">
    <property type="entry name" value="OmpA-like_sf"/>
</dbReference>